<accession>A0ABU1XY38</accession>
<protein>
    <submittedName>
        <fullName evidence="1">Uncharacterized protein</fullName>
    </submittedName>
</protein>
<comment type="caution">
    <text evidence="1">The sequence shown here is derived from an EMBL/GenBank/DDBJ whole genome shotgun (WGS) entry which is preliminary data.</text>
</comment>
<organism evidence="1 2">
    <name type="scientific">Luteimonas terrae</name>
    <dbReference type="NCBI Taxonomy" id="1530191"/>
    <lineage>
        <taxon>Bacteria</taxon>
        <taxon>Pseudomonadati</taxon>
        <taxon>Pseudomonadota</taxon>
        <taxon>Gammaproteobacteria</taxon>
        <taxon>Lysobacterales</taxon>
        <taxon>Lysobacteraceae</taxon>
        <taxon>Luteimonas</taxon>
    </lineage>
</organism>
<dbReference type="EMBL" id="JAVDWO010000009">
    <property type="protein sequence ID" value="MDR7193682.1"/>
    <property type="molecule type" value="Genomic_DNA"/>
</dbReference>
<evidence type="ECO:0000313" key="1">
    <source>
        <dbReference type="EMBL" id="MDR7193682.1"/>
    </source>
</evidence>
<dbReference type="Proteomes" id="UP001256588">
    <property type="component" value="Unassembled WGS sequence"/>
</dbReference>
<dbReference type="RefSeq" id="WP_310236194.1">
    <property type="nucleotide sequence ID" value="NZ_JAVDWO010000009.1"/>
</dbReference>
<keyword evidence="2" id="KW-1185">Reference proteome</keyword>
<gene>
    <name evidence="1" type="ORF">J2W68_002419</name>
</gene>
<name>A0ABU1XY38_9GAMM</name>
<reference evidence="1 2" key="1">
    <citation type="submission" date="2023-07" db="EMBL/GenBank/DDBJ databases">
        <title>Sorghum-associated microbial communities from plants grown in Nebraska, USA.</title>
        <authorList>
            <person name="Schachtman D."/>
        </authorList>
    </citation>
    <scope>NUCLEOTIDE SEQUENCE [LARGE SCALE GENOMIC DNA]</scope>
    <source>
        <strain evidence="1 2">4099</strain>
    </source>
</reference>
<sequence length="95" mass="10712">MTFAPDLRGLVDGPRFNRAEPDSGCDRHAKFRIRGFAVLDEIGRARRHAWSLLVDDTRNVYQPVHAVYDRISGVSSRIRAFVDFIADALTRDPAA</sequence>
<evidence type="ECO:0000313" key="2">
    <source>
        <dbReference type="Proteomes" id="UP001256588"/>
    </source>
</evidence>
<proteinExistence type="predicted"/>